<comment type="caution">
    <text evidence="2">The sequence shown here is derived from an EMBL/GenBank/DDBJ whole genome shotgun (WGS) entry which is preliminary data.</text>
</comment>
<gene>
    <name evidence="2" type="ORF">ACFQ4B_12110</name>
</gene>
<evidence type="ECO:0000313" key="3">
    <source>
        <dbReference type="Proteomes" id="UP001597180"/>
    </source>
</evidence>
<keyword evidence="3" id="KW-1185">Reference proteome</keyword>
<dbReference type="Pfam" id="PF12146">
    <property type="entry name" value="Hydrolase_4"/>
    <property type="match status" value="1"/>
</dbReference>
<dbReference type="InterPro" id="IPR051044">
    <property type="entry name" value="MAG_DAG_Lipase"/>
</dbReference>
<dbReference type="InterPro" id="IPR012354">
    <property type="entry name" value="Esterase_lipase"/>
</dbReference>
<keyword evidence="2" id="KW-0378">Hydrolase</keyword>
<protein>
    <submittedName>
        <fullName evidence="2">Alpha/beta hydrolase</fullName>
    </submittedName>
</protein>
<evidence type="ECO:0000259" key="1">
    <source>
        <dbReference type="Pfam" id="PF12146"/>
    </source>
</evidence>
<evidence type="ECO:0000313" key="2">
    <source>
        <dbReference type="EMBL" id="MFD1220862.1"/>
    </source>
</evidence>
<dbReference type="PANTHER" id="PTHR11614">
    <property type="entry name" value="PHOSPHOLIPASE-RELATED"/>
    <property type="match status" value="1"/>
</dbReference>
<dbReference type="Gene3D" id="3.40.50.1820">
    <property type="entry name" value="alpha/beta hydrolase"/>
    <property type="match status" value="1"/>
</dbReference>
<proteinExistence type="predicted"/>
<dbReference type="EMBL" id="JBHTLU010000014">
    <property type="protein sequence ID" value="MFD1220862.1"/>
    <property type="molecule type" value="Genomic_DNA"/>
</dbReference>
<reference evidence="3" key="1">
    <citation type="journal article" date="2019" name="Int. J. Syst. Evol. Microbiol.">
        <title>The Global Catalogue of Microorganisms (GCM) 10K type strain sequencing project: providing services to taxonomists for standard genome sequencing and annotation.</title>
        <authorList>
            <consortium name="The Broad Institute Genomics Platform"/>
            <consortium name="The Broad Institute Genome Sequencing Center for Infectious Disease"/>
            <person name="Wu L."/>
            <person name="Ma J."/>
        </authorList>
    </citation>
    <scope>NUCLEOTIDE SEQUENCE [LARGE SCALE GENOMIC DNA]</scope>
    <source>
        <strain evidence="3">CCUG 53270</strain>
    </source>
</reference>
<accession>A0ABW3UKN6</accession>
<dbReference type="SUPFAM" id="SSF53474">
    <property type="entry name" value="alpha/beta-Hydrolases"/>
    <property type="match status" value="1"/>
</dbReference>
<dbReference type="InterPro" id="IPR029058">
    <property type="entry name" value="AB_hydrolase_fold"/>
</dbReference>
<sequence length="270" mass="30552">MSRNEKTTEPFFLQGHGERASTHIMMIHGFTSSPAEFRRLGYYLHDIGYTVDGILLPGHGTSPEDMMTTGWKDWSGHVVQHYDAIKNRNGKQVIVIGHSMGGLLAMKLAMERRLEGVISLSAPIFLKSRKTIMAVLLKYVMNYMEAKPAAADYIIEEACTYTKMPVPCIVDLRKLMKLVKSRLEKVHVPIFIAQGERDGVVRPKSAAYIYQHVSSQMKQLTYYPDSSHAVLLDKEREKVYEDIHRFVMMVQHHAALVRALGWSSDGAVLS</sequence>
<organism evidence="2 3">
    <name type="scientific">Paenibacillus vulneris</name>
    <dbReference type="NCBI Taxonomy" id="1133364"/>
    <lineage>
        <taxon>Bacteria</taxon>
        <taxon>Bacillati</taxon>
        <taxon>Bacillota</taxon>
        <taxon>Bacilli</taxon>
        <taxon>Bacillales</taxon>
        <taxon>Paenibacillaceae</taxon>
        <taxon>Paenibacillus</taxon>
    </lineage>
</organism>
<dbReference type="GO" id="GO:0016787">
    <property type="term" value="F:hydrolase activity"/>
    <property type="evidence" value="ECO:0007669"/>
    <property type="project" value="UniProtKB-KW"/>
</dbReference>
<name>A0ABW3UKN6_9BACL</name>
<dbReference type="RefSeq" id="WP_345591818.1">
    <property type="nucleotide sequence ID" value="NZ_BAABJG010000029.1"/>
</dbReference>
<dbReference type="Proteomes" id="UP001597180">
    <property type="component" value="Unassembled WGS sequence"/>
</dbReference>
<dbReference type="PIRSF" id="PIRSF017388">
    <property type="entry name" value="Esterase_lipase"/>
    <property type="match status" value="1"/>
</dbReference>
<feature type="domain" description="Serine aminopeptidase S33" evidence="1">
    <location>
        <begin position="22"/>
        <end position="235"/>
    </location>
</feature>
<dbReference type="InterPro" id="IPR022742">
    <property type="entry name" value="Hydrolase_4"/>
</dbReference>